<sequence>MNRRSDAIERRRMEAERGKRKLITAMVVFVILVSLGFPGKYTELFGGGISSLAEYGSFLIQILMMALADGDGILDGKILDLKSKYGGVYLMAGVFFLDSMLVTRYPKEQMISCVRYTTTILFALWMTDHYEPEQILHRICFAQMIFVIFVLAFIVLKPNSAFVHEVGDHDFVGILETKNNAGAELSLGILLELVWMRMRLHEKKEIPRWSLLILMIQMGLIVLCNATGAIFAVCFRDFICLLWKSVSGQIEEFLSVCFISSRVLVS</sequence>
<dbReference type="EMBL" id="JAJEPU010000007">
    <property type="protein sequence ID" value="MCC2164038.1"/>
    <property type="molecule type" value="Genomic_DNA"/>
</dbReference>
<evidence type="ECO:0000313" key="2">
    <source>
        <dbReference type="EMBL" id="MCC2164038.1"/>
    </source>
</evidence>
<feature type="transmembrane region" description="Helical" evidence="1">
    <location>
        <begin position="209"/>
        <end position="235"/>
    </location>
</feature>
<reference evidence="2" key="1">
    <citation type="submission" date="2021-10" db="EMBL/GenBank/DDBJ databases">
        <title>Anaerobic single-cell dispensing facilitates the cultivation of human gut bacteria.</title>
        <authorList>
            <person name="Afrizal A."/>
        </authorList>
    </citation>
    <scope>NUCLEOTIDE SEQUENCE</scope>
    <source>
        <strain evidence="2">CLA-AA-H274</strain>
    </source>
</reference>
<dbReference type="RefSeq" id="WP_308450772.1">
    <property type="nucleotide sequence ID" value="NZ_JAJEPU010000007.1"/>
</dbReference>
<dbReference type="Proteomes" id="UP001198962">
    <property type="component" value="Unassembled WGS sequence"/>
</dbReference>
<accession>A0AAE3ALM9</accession>
<gene>
    <name evidence="2" type="ORF">LKD32_03915</name>
</gene>
<organism evidence="2 3">
    <name type="scientific">Brotaphodocola catenula</name>
    <dbReference type="NCBI Taxonomy" id="2885361"/>
    <lineage>
        <taxon>Bacteria</taxon>
        <taxon>Bacillati</taxon>
        <taxon>Bacillota</taxon>
        <taxon>Clostridia</taxon>
        <taxon>Lachnospirales</taxon>
        <taxon>Lachnospiraceae</taxon>
        <taxon>Brotaphodocola</taxon>
    </lineage>
</organism>
<keyword evidence="1" id="KW-1133">Transmembrane helix</keyword>
<protein>
    <submittedName>
        <fullName evidence="2">Uncharacterized protein</fullName>
    </submittedName>
</protein>
<comment type="caution">
    <text evidence="2">The sequence shown here is derived from an EMBL/GenBank/DDBJ whole genome shotgun (WGS) entry which is preliminary data.</text>
</comment>
<evidence type="ECO:0000256" key="1">
    <source>
        <dbReference type="SAM" id="Phobius"/>
    </source>
</evidence>
<evidence type="ECO:0000313" key="3">
    <source>
        <dbReference type="Proteomes" id="UP001198962"/>
    </source>
</evidence>
<keyword evidence="1" id="KW-0472">Membrane</keyword>
<feature type="transmembrane region" description="Helical" evidence="1">
    <location>
        <begin position="21"/>
        <end position="38"/>
    </location>
</feature>
<keyword evidence="3" id="KW-1185">Reference proteome</keyword>
<dbReference type="AlphaFoldDB" id="A0AAE3ALM9"/>
<proteinExistence type="predicted"/>
<feature type="transmembrane region" description="Helical" evidence="1">
    <location>
        <begin position="139"/>
        <end position="156"/>
    </location>
</feature>
<feature type="transmembrane region" description="Helical" evidence="1">
    <location>
        <begin position="85"/>
        <end position="103"/>
    </location>
</feature>
<name>A0AAE3ALM9_9FIRM</name>
<keyword evidence="1" id="KW-0812">Transmembrane</keyword>